<dbReference type="InterPro" id="IPR013216">
    <property type="entry name" value="Methyltransf_11"/>
</dbReference>
<dbReference type="CDD" id="cd02440">
    <property type="entry name" value="AdoMet_MTases"/>
    <property type="match status" value="1"/>
</dbReference>
<accession>A0A347ZU82</accession>
<protein>
    <submittedName>
        <fullName evidence="2">Methyltransferase family protein</fullName>
    </submittedName>
</protein>
<dbReference type="AlphaFoldDB" id="A0A347ZU82"/>
<reference evidence="2 3" key="1">
    <citation type="submission" date="2018-08" db="EMBL/GenBank/DDBJ databases">
        <title>Genomic Encyclopedia of Type Strains, Phase IV (KMG-IV): sequencing the most valuable type-strain genomes for metagenomic binning, comparative biology and taxonomic classification.</title>
        <authorList>
            <person name="Goeker M."/>
        </authorList>
    </citation>
    <scope>NUCLEOTIDE SEQUENCE [LARGE SCALE GENOMIC DNA]</scope>
    <source>
        <strain evidence="2 3">DSM 23923</strain>
    </source>
</reference>
<dbReference type="InterPro" id="IPR029063">
    <property type="entry name" value="SAM-dependent_MTases_sf"/>
</dbReference>
<dbReference type="SUPFAM" id="SSF53335">
    <property type="entry name" value="S-adenosyl-L-methionine-dependent methyltransferases"/>
    <property type="match status" value="1"/>
</dbReference>
<organism evidence="2 3">
    <name type="scientific">Pelolinea submarina</name>
    <dbReference type="NCBI Taxonomy" id="913107"/>
    <lineage>
        <taxon>Bacteria</taxon>
        <taxon>Bacillati</taxon>
        <taxon>Chloroflexota</taxon>
        <taxon>Anaerolineae</taxon>
        <taxon>Anaerolineales</taxon>
        <taxon>Anaerolineaceae</taxon>
        <taxon>Pelolinea</taxon>
    </lineage>
</organism>
<name>A0A347ZU82_9CHLR</name>
<dbReference type="EMBL" id="QUMS01000001">
    <property type="protein sequence ID" value="REG10554.1"/>
    <property type="molecule type" value="Genomic_DNA"/>
</dbReference>
<sequence length="235" mass="27777">MNTNDIKKYKERYIHFDFVKLPGILRTHLIPGPVSFADLGCGDGPWFNLLHQQGFISEARPVYAVDLDNTRLERITTRFPWITTIVGSVESIPNIPDQSVDFVISTMVMEHVFNEKKYLFEVRRILKPSAKAYITTVFKRKWAVFYRRHKGEFVLDTSHIREYTDMEGFQKLINDCGLKILDIKLVQLKIQIFKPIFRIWKRRKRSINLGLRLLLMPKLPIPGYYELEFVVKRQE</sequence>
<dbReference type="GO" id="GO:0008757">
    <property type="term" value="F:S-adenosylmethionine-dependent methyltransferase activity"/>
    <property type="evidence" value="ECO:0007669"/>
    <property type="project" value="InterPro"/>
</dbReference>
<dbReference type="GO" id="GO:0032259">
    <property type="term" value="P:methylation"/>
    <property type="evidence" value="ECO:0007669"/>
    <property type="project" value="UniProtKB-KW"/>
</dbReference>
<keyword evidence="2" id="KW-0808">Transferase</keyword>
<dbReference type="Pfam" id="PF08241">
    <property type="entry name" value="Methyltransf_11"/>
    <property type="match status" value="1"/>
</dbReference>
<gene>
    <name evidence="2" type="ORF">DFR64_0413</name>
</gene>
<comment type="caution">
    <text evidence="2">The sequence shown here is derived from an EMBL/GenBank/DDBJ whole genome shotgun (WGS) entry which is preliminary data.</text>
</comment>
<evidence type="ECO:0000313" key="3">
    <source>
        <dbReference type="Proteomes" id="UP000256388"/>
    </source>
</evidence>
<keyword evidence="2" id="KW-0489">Methyltransferase</keyword>
<feature type="domain" description="Methyltransferase type 11" evidence="1">
    <location>
        <begin position="38"/>
        <end position="133"/>
    </location>
</feature>
<dbReference type="Gene3D" id="3.40.50.150">
    <property type="entry name" value="Vaccinia Virus protein VP39"/>
    <property type="match status" value="1"/>
</dbReference>
<dbReference type="OrthoDB" id="3896938at2"/>
<proteinExistence type="predicted"/>
<keyword evidence="3" id="KW-1185">Reference proteome</keyword>
<evidence type="ECO:0000313" key="2">
    <source>
        <dbReference type="EMBL" id="REG10554.1"/>
    </source>
</evidence>
<dbReference type="Proteomes" id="UP000256388">
    <property type="component" value="Unassembled WGS sequence"/>
</dbReference>
<dbReference type="RefSeq" id="WP_116223725.1">
    <property type="nucleotide sequence ID" value="NZ_AP018437.1"/>
</dbReference>
<evidence type="ECO:0000259" key="1">
    <source>
        <dbReference type="Pfam" id="PF08241"/>
    </source>
</evidence>